<comment type="caution">
    <text evidence="1">The sequence shown here is derived from an EMBL/GenBank/DDBJ whole genome shotgun (WGS) entry which is preliminary data.</text>
</comment>
<reference evidence="1" key="2">
    <citation type="journal article" date="2021" name="PeerJ">
        <title>Extensive microbial diversity within the chicken gut microbiome revealed by metagenomics and culture.</title>
        <authorList>
            <person name="Gilroy R."/>
            <person name="Ravi A."/>
            <person name="Getino M."/>
            <person name="Pursley I."/>
            <person name="Horton D.L."/>
            <person name="Alikhan N.F."/>
            <person name="Baker D."/>
            <person name="Gharbi K."/>
            <person name="Hall N."/>
            <person name="Watson M."/>
            <person name="Adriaenssens E.M."/>
            <person name="Foster-Nyarko E."/>
            <person name="Jarju S."/>
            <person name="Secka A."/>
            <person name="Antonio M."/>
            <person name="Oren A."/>
            <person name="Chaudhuri R.R."/>
            <person name="La Ragione R."/>
            <person name="Hildebrand F."/>
            <person name="Pallen M.J."/>
        </authorList>
    </citation>
    <scope>NUCLEOTIDE SEQUENCE</scope>
    <source>
        <strain evidence="1">CHK183-6373</strain>
    </source>
</reference>
<name>A0A9D1P823_9FIRM</name>
<reference evidence="1" key="1">
    <citation type="submission" date="2020-10" db="EMBL/GenBank/DDBJ databases">
        <authorList>
            <person name="Gilroy R."/>
        </authorList>
    </citation>
    <scope>NUCLEOTIDE SEQUENCE</scope>
    <source>
        <strain evidence="1">CHK183-6373</strain>
    </source>
</reference>
<evidence type="ECO:0008006" key="3">
    <source>
        <dbReference type="Google" id="ProtNLM"/>
    </source>
</evidence>
<gene>
    <name evidence="1" type="ORF">IAA64_09905</name>
</gene>
<organism evidence="1 2">
    <name type="scientific">Candidatus Ornithocaccomicrobium faecavium</name>
    <dbReference type="NCBI Taxonomy" id="2840890"/>
    <lineage>
        <taxon>Bacteria</taxon>
        <taxon>Bacillati</taxon>
        <taxon>Bacillota</taxon>
        <taxon>Clostridia</taxon>
        <taxon>Candidatus Ornithocaccomicrobium</taxon>
    </lineage>
</organism>
<evidence type="ECO:0000313" key="2">
    <source>
        <dbReference type="Proteomes" id="UP000886884"/>
    </source>
</evidence>
<dbReference type="Proteomes" id="UP000886884">
    <property type="component" value="Unassembled WGS sequence"/>
</dbReference>
<proteinExistence type="predicted"/>
<dbReference type="EMBL" id="DVOT01000176">
    <property type="protein sequence ID" value="HIV28276.1"/>
    <property type="molecule type" value="Genomic_DNA"/>
</dbReference>
<evidence type="ECO:0000313" key="1">
    <source>
        <dbReference type="EMBL" id="HIV28276.1"/>
    </source>
</evidence>
<accession>A0A9D1P823</accession>
<protein>
    <recommendedName>
        <fullName evidence="3">Polyhydroxyalkanoate synthesis regulator phasin</fullName>
    </recommendedName>
</protein>
<sequence length="113" mass="12426">MANWEEGLRKVILAGVGAAAATAEKGQELLHELVQKGESTVEEGKVRNEELKHDLKERVKEHVTITVSPQDGDALLRCVDSMTREQRDALRQRLAELDQDAPADAPDSPDGNE</sequence>
<dbReference type="AlphaFoldDB" id="A0A9D1P823"/>